<evidence type="ECO:0000256" key="1">
    <source>
        <dbReference type="SAM" id="Phobius"/>
    </source>
</evidence>
<feature type="transmembrane region" description="Helical" evidence="1">
    <location>
        <begin position="95"/>
        <end position="113"/>
    </location>
</feature>
<dbReference type="HOGENOM" id="CLU_062018_0_0_7"/>
<feature type="transmembrane region" description="Helical" evidence="1">
    <location>
        <begin position="62"/>
        <end position="83"/>
    </location>
</feature>
<gene>
    <name evidence="2" type="ordered locus">Sfum_3415</name>
</gene>
<feature type="transmembrane region" description="Helical" evidence="1">
    <location>
        <begin position="178"/>
        <end position="199"/>
    </location>
</feature>
<keyword evidence="1" id="KW-0472">Membrane</keyword>
<name>A0LNT6_SYNFM</name>
<feature type="transmembrane region" description="Helical" evidence="1">
    <location>
        <begin position="17"/>
        <end position="35"/>
    </location>
</feature>
<feature type="transmembrane region" description="Helical" evidence="1">
    <location>
        <begin position="253"/>
        <end position="277"/>
    </location>
</feature>
<organism evidence="2 3">
    <name type="scientific">Syntrophobacter fumaroxidans (strain DSM 10017 / MPOB)</name>
    <dbReference type="NCBI Taxonomy" id="335543"/>
    <lineage>
        <taxon>Bacteria</taxon>
        <taxon>Pseudomonadati</taxon>
        <taxon>Thermodesulfobacteriota</taxon>
        <taxon>Syntrophobacteria</taxon>
        <taxon>Syntrophobacterales</taxon>
        <taxon>Syntrophobacteraceae</taxon>
        <taxon>Syntrophobacter</taxon>
    </lineage>
</organism>
<keyword evidence="1" id="KW-1133">Transmembrane helix</keyword>
<proteinExistence type="predicted"/>
<keyword evidence="1" id="KW-0812">Transmembrane</keyword>
<evidence type="ECO:0000313" key="2">
    <source>
        <dbReference type="EMBL" id="ABK19088.1"/>
    </source>
</evidence>
<feature type="transmembrane region" description="Helical" evidence="1">
    <location>
        <begin position="211"/>
        <end position="233"/>
    </location>
</feature>
<accession>A0LNT6</accession>
<feature type="transmembrane region" description="Helical" evidence="1">
    <location>
        <begin position="284"/>
        <end position="303"/>
    </location>
</feature>
<reference evidence="2 3" key="1">
    <citation type="submission" date="2006-10" db="EMBL/GenBank/DDBJ databases">
        <title>Complete sequence of Syntrophobacter fumaroxidans MPOB.</title>
        <authorList>
            <consortium name="US DOE Joint Genome Institute"/>
            <person name="Copeland A."/>
            <person name="Lucas S."/>
            <person name="Lapidus A."/>
            <person name="Barry K."/>
            <person name="Detter J.C."/>
            <person name="Glavina del Rio T."/>
            <person name="Hammon N."/>
            <person name="Israni S."/>
            <person name="Pitluck S."/>
            <person name="Goltsman E.G."/>
            <person name="Martinez M."/>
            <person name="Schmutz J."/>
            <person name="Larimer F."/>
            <person name="Land M."/>
            <person name="Hauser L."/>
            <person name="Kyrpides N."/>
            <person name="Kim E."/>
            <person name="Boone D.R."/>
            <person name="Brockman F."/>
            <person name="Culley D."/>
            <person name="Ferry J."/>
            <person name="Gunsalus R."/>
            <person name="McInerney M.J."/>
            <person name="Morrison M."/>
            <person name="Plugge C."/>
            <person name="Rohlin L."/>
            <person name="Scholten J."/>
            <person name="Sieber J."/>
            <person name="Stams A.J.M."/>
            <person name="Worm P."/>
            <person name="Henstra A.M."/>
            <person name="Richardson P."/>
        </authorList>
    </citation>
    <scope>NUCLEOTIDE SEQUENCE [LARGE SCALE GENOMIC DNA]</scope>
    <source>
        <strain evidence="3">DSM 10017 / MPOB</strain>
    </source>
</reference>
<dbReference type="KEGG" id="sfu:Sfum_3415"/>
<dbReference type="Proteomes" id="UP000001784">
    <property type="component" value="Chromosome"/>
</dbReference>
<dbReference type="EMBL" id="CP000478">
    <property type="protein sequence ID" value="ABK19088.1"/>
    <property type="molecule type" value="Genomic_DNA"/>
</dbReference>
<dbReference type="AlphaFoldDB" id="A0LNT6"/>
<keyword evidence="3" id="KW-1185">Reference proteome</keyword>
<evidence type="ECO:0000313" key="3">
    <source>
        <dbReference type="Proteomes" id="UP000001784"/>
    </source>
</evidence>
<protein>
    <submittedName>
        <fullName evidence="2">Nucleoside recognition domain protein</fullName>
    </submittedName>
</protein>
<feature type="transmembrane region" description="Helical" evidence="1">
    <location>
        <begin position="125"/>
        <end position="143"/>
    </location>
</feature>
<dbReference type="RefSeq" id="WP_011700213.1">
    <property type="nucleotide sequence ID" value="NC_008554.1"/>
</dbReference>
<dbReference type="STRING" id="335543.Sfum_3415"/>
<sequence>MISIDSIKKLVWEATDITLSLFRIMVPILIAVKILKELGMIEILAGWLAPVMQMVGLPGSMGLAWASAMLNTFYAGLIVFASLSADNPLTVAQTTVLYSIMLVAHGLPMELAIARKAGARPVAMGLFRVGCGFLFGLCLHHLYQWGGWLQQPNVLAWVPPSQEPSLVSWAVNQAKTLAMIYVIILALVILLRILAHLGITGIITRLLQPVLTVLGIGSSAATITIVGMTLGLAYGGGLIIREANSDRIDKRDIFSALALMGLCHSLIEDTLLTVILGGDMSGVFWGRIVFSMACVFLLVRVISRISDAGFYRYFFMPGAAATESEQGMPH</sequence>
<dbReference type="eggNOG" id="COG3366">
    <property type="taxonomic scope" value="Bacteria"/>
</dbReference>
<dbReference type="InParanoid" id="A0LNT6"/>